<dbReference type="InterPro" id="IPR024534">
    <property type="entry name" value="JetD_C"/>
</dbReference>
<dbReference type="PIRSF" id="PIRSF028408">
    <property type="entry name" value="UCP028408"/>
    <property type="match status" value="1"/>
</dbReference>
<evidence type="ECO:0000313" key="4">
    <source>
        <dbReference type="Proteomes" id="UP000661077"/>
    </source>
</evidence>
<name>A0ABS1WXX4_9GAMM</name>
<comment type="caution">
    <text evidence="3">The sequence shown here is derived from an EMBL/GenBank/DDBJ whole genome shotgun (WGS) entry which is preliminary data.</text>
</comment>
<dbReference type="RefSeq" id="WP_203167855.1">
    <property type="nucleotide sequence ID" value="NZ_JAEVLS010000002.1"/>
</dbReference>
<accession>A0ABS1WXX4</accession>
<dbReference type="Pfam" id="PF11795">
    <property type="entry name" value="DUF3322"/>
    <property type="match status" value="1"/>
</dbReference>
<protein>
    <recommendedName>
        <fullName evidence="5">Wadjet protein JetD C-terminal domain-containing protein</fullName>
    </recommendedName>
</protein>
<feature type="domain" description="DUF3322" evidence="2">
    <location>
        <begin position="4"/>
        <end position="186"/>
    </location>
</feature>
<evidence type="ECO:0000259" key="2">
    <source>
        <dbReference type="Pfam" id="PF11795"/>
    </source>
</evidence>
<dbReference type="Pfam" id="PF09983">
    <property type="entry name" value="JetD_C"/>
    <property type="match status" value="1"/>
</dbReference>
<feature type="domain" description="Wadjet protein JetD C-terminal" evidence="1">
    <location>
        <begin position="205"/>
        <end position="372"/>
    </location>
</feature>
<gene>
    <name evidence="3" type="ORF">JM946_13915</name>
</gene>
<reference evidence="3 4" key="1">
    <citation type="journal article" date="2021" name="Int. J. Syst. Evol. Microbiol.">
        <title>Steroidobacter gossypii sp. nov., isolated from soil of cotton cropping field.</title>
        <authorList>
            <person name="Huang R."/>
            <person name="Yang S."/>
            <person name="Zhen C."/>
            <person name="Liu W."/>
        </authorList>
    </citation>
    <scope>NUCLEOTIDE SEQUENCE [LARGE SCALE GENOMIC DNA]</scope>
    <source>
        <strain evidence="3 4">S1-65</strain>
    </source>
</reference>
<dbReference type="InterPro" id="IPR024537">
    <property type="entry name" value="DUF3322"/>
</dbReference>
<proteinExistence type="predicted"/>
<dbReference type="InterPro" id="IPR014544">
    <property type="entry name" value="UCP028408"/>
</dbReference>
<organism evidence="3 4">
    <name type="scientific">Steroidobacter gossypii</name>
    <dbReference type="NCBI Taxonomy" id="2805490"/>
    <lineage>
        <taxon>Bacteria</taxon>
        <taxon>Pseudomonadati</taxon>
        <taxon>Pseudomonadota</taxon>
        <taxon>Gammaproteobacteria</taxon>
        <taxon>Steroidobacterales</taxon>
        <taxon>Steroidobacteraceae</taxon>
        <taxon>Steroidobacter</taxon>
    </lineage>
</organism>
<dbReference type="EMBL" id="JAEVLS010000002">
    <property type="protein sequence ID" value="MBM0105832.1"/>
    <property type="molecule type" value="Genomic_DNA"/>
</dbReference>
<sequence length="381" mass="43265">MKSPADLARRWAKQWGVADTREERLLAPDAWPVALSIGKPTPTQFTHHTQEVRNHLQRWRAVSIGHVRWEPVSFRSGSDPVEVPVTWELRMPSEWIAACADSGIQQEYERLGRLVSASDSAFHRLLVRRRHLLLDTPEAEIIKAMQVAMHLFPSCAEGRPLRALSICGSDSKFFERNRSLLIHLLDVRFEGQVSDLGLEVFLDALDEGEHWVLVAPLEPDLLPFAQQRVRARELTARALPGTHVLLVENDRCLHQLPALSGTVAVLGAGLNLNWLGAPWLTNKRIGYWGDIDTWGLVMLAKAREQQSHLEALLMDRKLFDALEVTLAVVERRPAGAQPSQGLTDAEIELYRYLQGRERGRLEQEFVPRERVIAAIEQWRAR</sequence>
<evidence type="ECO:0008006" key="5">
    <source>
        <dbReference type="Google" id="ProtNLM"/>
    </source>
</evidence>
<keyword evidence="4" id="KW-1185">Reference proteome</keyword>
<evidence type="ECO:0000313" key="3">
    <source>
        <dbReference type="EMBL" id="MBM0105832.1"/>
    </source>
</evidence>
<evidence type="ECO:0000259" key="1">
    <source>
        <dbReference type="Pfam" id="PF09983"/>
    </source>
</evidence>
<dbReference type="Proteomes" id="UP000661077">
    <property type="component" value="Unassembled WGS sequence"/>
</dbReference>